<dbReference type="SUPFAM" id="SSF140478">
    <property type="entry name" value="LemA-like"/>
    <property type="match status" value="1"/>
</dbReference>
<dbReference type="EMBL" id="CP002217">
    <property type="protein sequence ID" value="ADN57692.1"/>
    <property type="molecule type" value="Genomic_DNA"/>
</dbReference>
<dbReference type="Pfam" id="PF04011">
    <property type="entry name" value="LemA"/>
    <property type="match status" value="1"/>
</dbReference>
<dbReference type="KEGG" id="bgf:BC1003_1724"/>
<dbReference type="OrthoDB" id="9003576at2"/>
<dbReference type="eggNOG" id="COG1704">
    <property type="taxonomic scope" value="Bacteria"/>
</dbReference>
<keyword evidence="3" id="KW-0812">Transmembrane</keyword>
<dbReference type="PANTHER" id="PTHR34478">
    <property type="entry name" value="PROTEIN LEMA"/>
    <property type="match status" value="1"/>
</dbReference>
<evidence type="ECO:0000256" key="5">
    <source>
        <dbReference type="ARBA" id="ARBA00023136"/>
    </source>
</evidence>
<evidence type="ECO:0000256" key="4">
    <source>
        <dbReference type="ARBA" id="ARBA00022989"/>
    </source>
</evidence>
<dbReference type="HOGENOM" id="CLU_1313490_0_0_4"/>
<evidence type="ECO:0000256" key="3">
    <source>
        <dbReference type="ARBA" id="ARBA00022692"/>
    </source>
</evidence>
<dbReference type="PROSITE" id="PS51257">
    <property type="entry name" value="PROKAR_LIPOPROTEIN"/>
    <property type="match status" value="1"/>
</dbReference>
<proteinExistence type="inferred from homology"/>
<comment type="similarity">
    <text evidence="2">Belongs to the LemA family.</text>
</comment>
<protein>
    <submittedName>
        <fullName evidence="6">LemA family protein</fullName>
    </submittedName>
</protein>
<gene>
    <name evidence="6" type="ordered locus">BC1003_1724</name>
</gene>
<keyword evidence="5" id="KW-0472">Membrane</keyword>
<name>E1T8L2_BURSG</name>
<dbReference type="STRING" id="640512.BC1003_1724"/>
<organism evidence="6">
    <name type="scientific">Burkholderia sp. (strain CCGE1003)</name>
    <dbReference type="NCBI Taxonomy" id="640512"/>
    <lineage>
        <taxon>Bacteria</taxon>
        <taxon>Pseudomonadati</taxon>
        <taxon>Pseudomonadota</taxon>
        <taxon>Betaproteobacteria</taxon>
        <taxon>Burkholderiales</taxon>
        <taxon>Burkholderiaceae</taxon>
        <taxon>Burkholderia</taxon>
    </lineage>
</organism>
<dbReference type="InterPro" id="IPR007156">
    <property type="entry name" value="MamQ_LemA"/>
</dbReference>
<reference evidence="6" key="1">
    <citation type="submission" date="2010-09" db="EMBL/GenBank/DDBJ databases">
        <title>Complete sequence of chromosome1 of Burkholderia sp. CCGE1003.</title>
        <authorList>
            <consortium name="US DOE Joint Genome Institute"/>
            <person name="Lucas S."/>
            <person name="Copeland A."/>
            <person name="Lapidus A."/>
            <person name="Cheng J.-F."/>
            <person name="Bruce D."/>
            <person name="Goodwin L."/>
            <person name="Pitluck S."/>
            <person name="Daligault H."/>
            <person name="Davenport K."/>
            <person name="Detter J.C."/>
            <person name="Han C."/>
            <person name="Tapia R."/>
            <person name="Land M."/>
            <person name="Hauser L."/>
            <person name="Jeffries C."/>
            <person name="Kyrpides N."/>
            <person name="Ivanova N."/>
            <person name="Ovchinnikova G."/>
            <person name="Martinez-Romero E."/>
            <person name="Rogel M.A."/>
            <person name="Auchtung J."/>
            <person name="Tiedje J.M."/>
            <person name="Woyke T."/>
        </authorList>
    </citation>
    <scope>NUCLEOTIDE SEQUENCE</scope>
    <source>
        <strain evidence="6">CCGE1003</strain>
    </source>
</reference>
<dbReference type="PANTHER" id="PTHR34478:SF2">
    <property type="entry name" value="MEMBRANE PROTEIN"/>
    <property type="match status" value="1"/>
</dbReference>
<keyword evidence="4" id="KW-1133">Transmembrane helix</keyword>
<evidence type="ECO:0000256" key="1">
    <source>
        <dbReference type="ARBA" id="ARBA00004167"/>
    </source>
</evidence>
<evidence type="ECO:0000313" key="6">
    <source>
        <dbReference type="EMBL" id="ADN57692.1"/>
    </source>
</evidence>
<dbReference type="AlphaFoldDB" id="E1T8L2"/>
<evidence type="ECO:0000256" key="2">
    <source>
        <dbReference type="ARBA" id="ARBA00008854"/>
    </source>
</evidence>
<sequence length="209" mass="23100">MRKTIAGTVILLVALALLGGCLPHYDADDAERKAALGDLLQQYAERTELSRQLIALVQPASRENSTLADAVTAAQANLDCMRTDREALLEQIPFERFEIAQRQLGDAISRLVIEAGNDPHLDQDAGFRSLLTQLAAADRRIATKRKAYDEAVDRYNHSRSGYFHDIEARTLTFRMRPAPGLVVAIPTGNRALTPMRYATLCTHGRTVVT</sequence>
<comment type="subcellular location">
    <subcellularLocation>
        <location evidence="1">Membrane</location>
        <topology evidence="1">Single-pass membrane protein</topology>
    </subcellularLocation>
</comment>
<dbReference type="Gene3D" id="1.20.1440.20">
    <property type="entry name" value="LemA-like domain"/>
    <property type="match status" value="1"/>
</dbReference>
<dbReference type="InterPro" id="IPR023353">
    <property type="entry name" value="LemA-like_dom_sf"/>
</dbReference>
<accession>E1T8L2</accession>
<dbReference type="GO" id="GO:0016020">
    <property type="term" value="C:membrane"/>
    <property type="evidence" value="ECO:0007669"/>
    <property type="project" value="UniProtKB-SubCell"/>
</dbReference>